<gene>
    <name evidence="3" type="primary">LOC109462318</name>
</gene>
<name>A0A6P4XQL3_BRABE</name>
<evidence type="ECO:0000313" key="3">
    <source>
        <dbReference type="RefSeq" id="XP_019614408.1"/>
    </source>
</evidence>
<reference evidence="3" key="1">
    <citation type="submission" date="2025-08" db="UniProtKB">
        <authorList>
            <consortium name="RefSeq"/>
        </authorList>
    </citation>
    <scope>IDENTIFICATION</scope>
    <source>
        <tissue evidence="3">Gonad</tissue>
    </source>
</reference>
<dbReference type="OrthoDB" id="10591879at2759"/>
<sequence>MSRFSAINELRRSFSADNIYDLRMVPTSSVGEVEDELRQRTPTTVYGSQNVVINNAGSGSLTVNITGMDREPHERLEPDKVKHQDNYEDQTIPNKKKNILLAALLVLNVVYRRDLVGYAMTILQHRNLLISAFIIIMNIRVILCILRKFK</sequence>
<keyword evidence="1" id="KW-0812">Transmembrane</keyword>
<protein>
    <submittedName>
        <fullName evidence="3">Uncharacterized protein LOC109462318</fullName>
    </submittedName>
</protein>
<dbReference type="KEGG" id="bbel:109462318"/>
<keyword evidence="2" id="KW-1185">Reference proteome</keyword>
<evidence type="ECO:0000313" key="2">
    <source>
        <dbReference type="Proteomes" id="UP000515135"/>
    </source>
</evidence>
<accession>A0A6P4XQL3</accession>
<dbReference type="GeneID" id="109462318"/>
<organism evidence="2 3">
    <name type="scientific">Branchiostoma belcheri</name>
    <name type="common">Amphioxus</name>
    <dbReference type="NCBI Taxonomy" id="7741"/>
    <lineage>
        <taxon>Eukaryota</taxon>
        <taxon>Metazoa</taxon>
        <taxon>Chordata</taxon>
        <taxon>Cephalochordata</taxon>
        <taxon>Leptocardii</taxon>
        <taxon>Amphioxiformes</taxon>
        <taxon>Branchiostomatidae</taxon>
        <taxon>Branchiostoma</taxon>
    </lineage>
</organism>
<proteinExistence type="predicted"/>
<evidence type="ECO:0000256" key="1">
    <source>
        <dbReference type="SAM" id="Phobius"/>
    </source>
</evidence>
<feature type="transmembrane region" description="Helical" evidence="1">
    <location>
        <begin position="128"/>
        <end position="146"/>
    </location>
</feature>
<keyword evidence="1" id="KW-1133">Transmembrane helix</keyword>
<keyword evidence="1" id="KW-0472">Membrane</keyword>
<dbReference type="Proteomes" id="UP000515135">
    <property type="component" value="Unplaced"/>
</dbReference>
<dbReference type="RefSeq" id="XP_019614408.1">
    <property type="nucleotide sequence ID" value="XM_019758849.1"/>
</dbReference>
<dbReference type="AlphaFoldDB" id="A0A6P4XQL3"/>